<keyword evidence="5" id="KW-0028">Amino-acid biosynthesis</keyword>
<organism evidence="6 7">
    <name type="scientific">Caldalkalibacillus uzonensis</name>
    <dbReference type="NCBI Taxonomy" id="353224"/>
    <lineage>
        <taxon>Bacteria</taxon>
        <taxon>Bacillati</taxon>
        <taxon>Bacillota</taxon>
        <taxon>Bacilli</taxon>
        <taxon>Bacillales</taxon>
        <taxon>Bacillaceae</taxon>
        <taxon>Caldalkalibacillus</taxon>
    </lineage>
</organism>
<proteinExistence type="inferred from homology"/>
<sequence>MKELLNENELPCICTPLTGKNKAEIISELVTIVPKNPDLIEWRVDFFNDIDQLDEVFSTLQEIYNHSNGIPLLFTIRSQAEGGQEIPLLEDERVELLCKVCESDFIDMIDFEVSNNPEHIKRLRDVSNKHLKKLVLSYHNFECTPKKTEIFKHLLMMQFYGADVAKAAVMPNSQEDVITLLEVTKEAKETLTIPVVTMSMGELGIVSRIFGWYYGSAITFAVGDKSSAPGQIPIETLQQIIRMVKDSIGYD</sequence>
<comment type="catalytic activity">
    <reaction evidence="1 5">
        <text>3-dehydroquinate = 3-dehydroshikimate + H2O</text>
        <dbReference type="Rhea" id="RHEA:21096"/>
        <dbReference type="ChEBI" id="CHEBI:15377"/>
        <dbReference type="ChEBI" id="CHEBI:16630"/>
        <dbReference type="ChEBI" id="CHEBI:32364"/>
        <dbReference type="EC" id="4.2.1.10"/>
    </reaction>
</comment>
<feature type="active site" description="Schiff-base intermediate with substrate" evidence="5">
    <location>
        <position position="166"/>
    </location>
</feature>
<dbReference type="CDD" id="cd00502">
    <property type="entry name" value="DHQase_I"/>
    <property type="match status" value="1"/>
</dbReference>
<feature type="binding site" evidence="5">
    <location>
        <position position="77"/>
    </location>
    <ligand>
        <name>3-dehydroquinate</name>
        <dbReference type="ChEBI" id="CHEBI:32364"/>
    </ligand>
</feature>
<dbReference type="PANTHER" id="PTHR43699">
    <property type="entry name" value="3-DEHYDROQUINATE DEHYDRATASE"/>
    <property type="match status" value="1"/>
</dbReference>
<feature type="binding site" evidence="5">
    <location>
        <position position="231"/>
    </location>
    <ligand>
        <name>3-dehydroquinate</name>
        <dbReference type="ChEBI" id="CHEBI:32364"/>
    </ligand>
</feature>
<dbReference type="NCBIfam" id="TIGR01093">
    <property type="entry name" value="aroD"/>
    <property type="match status" value="1"/>
</dbReference>
<comment type="similarity">
    <text evidence="5">Belongs to the type-I 3-dehydroquinase family.</text>
</comment>
<comment type="caution">
    <text evidence="6">The sequence shown here is derived from an EMBL/GenBank/DDBJ whole genome shotgun (WGS) entry which is preliminary data.</text>
</comment>
<keyword evidence="7" id="KW-1185">Reference proteome</keyword>
<comment type="function">
    <text evidence="5">Involved in the third step of the chorismate pathway, which leads to the biosynthesis of aromatic amino acids. Catalyzes the cis-dehydration of 3-dehydroquinate (DHQ) and introduces the first double bond of the aromatic ring to yield 3-dehydroshikimate.</text>
</comment>
<keyword evidence="4 5" id="KW-0704">Schiff base</keyword>
<evidence type="ECO:0000256" key="3">
    <source>
        <dbReference type="ARBA" id="ARBA00023239"/>
    </source>
</evidence>
<feature type="binding site" evidence="5">
    <location>
        <position position="208"/>
    </location>
    <ligand>
        <name>3-dehydroquinate</name>
        <dbReference type="ChEBI" id="CHEBI:32364"/>
    </ligand>
</feature>
<comment type="caution">
    <text evidence="5">Lacks conserved residue(s) required for the propagation of feature annotation.</text>
</comment>
<gene>
    <name evidence="5" type="primary">aroD</name>
    <name evidence="6" type="ORF">J2S00_001180</name>
</gene>
<dbReference type="Gene3D" id="3.20.20.70">
    <property type="entry name" value="Aldolase class I"/>
    <property type="match status" value="1"/>
</dbReference>
<evidence type="ECO:0000256" key="5">
    <source>
        <dbReference type="HAMAP-Rule" id="MF_00214"/>
    </source>
</evidence>
<dbReference type="SUPFAM" id="SSF51569">
    <property type="entry name" value="Aldolase"/>
    <property type="match status" value="1"/>
</dbReference>
<dbReference type="InterPro" id="IPR013785">
    <property type="entry name" value="Aldolase_TIM"/>
</dbReference>
<evidence type="ECO:0000256" key="2">
    <source>
        <dbReference type="ARBA" id="ARBA00023141"/>
    </source>
</evidence>
<dbReference type="GO" id="GO:0003855">
    <property type="term" value="F:3-dehydroquinate dehydratase activity"/>
    <property type="evidence" value="ECO:0007669"/>
    <property type="project" value="UniProtKB-EC"/>
</dbReference>
<dbReference type="Proteomes" id="UP001232445">
    <property type="component" value="Unassembled WGS sequence"/>
</dbReference>
<dbReference type="RefSeq" id="WP_307336651.1">
    <property type="nucleotide sequence ID" value="NZ_JAUSUQ010000003.1"/>
</dbReference>
<evidence type="ECO:0000313" key="6">
    <source>
        <dbReference type="EMBL" id="MDQ0338396.1"/>
    </source>
</evidence>
<evidence type="ECO:0000313" key="7">
    <source>
        <dbReference type="Proteomes" id="UP001232445"/>
    </source>
</evidence>
<feature type="binding site" evidence="5">
    <location>
        <position position="227"/>
    </location>
    <ligand>
        <name>3-dehydroquinate</name>
        <dbReference type="ChEBI" id="CHEBI:32364"/>
    </ligand>
</feature>
<dbReference type="PANTHER" id="PTHR43699:SF1">
    <property type="entry name" value="3-DEHYDROQUINATE DEHYDRATASE"/>
    <property type="match status" value="1"/>
</dbReference>
<evidence type="ECO:0000256" key="1">
    <source>
        <dbReference type="ARBA" id="ARBA00001864"/>
    </source>
</evidence>
<accession>A0ABU0CPS1</accession>
<dbReference type="Pfam" id="PF01487">
    <property type="entry name" value="DHquinase_I"/>
    <property type="match status" value="1"/>
</dbReference>
<dbReference type="InterPro" id="IPR050146">
    <property type="entry name" value="Type-I_3-dehydroquinase"/>
</dbReference>
<comment type="subunit">
    <text evidence="5">Homodimer.</text>
</comment>
<keyword evidence="2 5" id="KW-0057">Aromatic amino acid biosynthesis</keyword>
<keyword evidence="3 5" id="KW-0456">Lyase</keyword>
<evidence type="ECO:0000256" key="4">
    <source>
        <dbReference type="ARBA" id="ARBA00023270"/>
    </source>
</evidence>
<dbReference type="EMBL" id="JAUSUQ010000003">
    <property type="protein sequence ID" value="MDQ0338396.1"/>
    <property type="molecule type" value="Genomic_DNA"/>
</dbReference>
<name>A0ABU0CPS1_9BACI</name>
<dbReference type="InterPro" id="IPR001381">
    <property type="entry name" value="DHquinase_I"/>
</dbReference>
<dbReference type="HAMAP" id="MF_00214">
    <property type="entry name" value="AroD"/>
    <property type="match status" value="1"/>
</dbReference>
<dbReference type="EC" id="4.2.1.10" evidence="5"/>
<protein>
    <recommendedName>
        <fullName evidence="5">3-dehydroquinate dehydratase</fullName>
        <shortName evidence="5">3-dehydroquinase</shortName>
        <ecNumber evidence="5">4.2.1.10</ecNumber>
    </recommendedName>
    <alternativeName>
        <fullName evidence="5">Type I DHQase</fullName>
    </alternativeName>
    <alternativeName>
        <fullName evidence="5">Type I dehydroquinase</fullName>
        <shortName evidence="5">DHQ1</shortName>
    </alternativeName>
</protein>
<reference evidence="6 7" key="1">
    <citation type="submission" date="2023-07" db="EMBL/GenBank/DDBJ databases">
        <title>Genomic Encyclopedia of Type Strains, Phase IV (KMG-IV): sequencing the most valuable type-strain genomes for metagenomic binning, comparative biology and taxonomic classification.</title>
        <authorList>
            <person name="Goeker M."/>
        </authorList>
    </citation>
    <scope>NUCLEOTIDE SEQUENCE [LARGE SCALE GENOMIC DNA]</scope>
    <source>
        <strain evidence="6 7">DSM 17740</strain>
    </source>
</reference>
<comment type="pathway">
    <text evidence="5">Metabolic intermediate biosynthesis; chorismate biosynthesis; chorismate from D-erythrose 4-phosphate and phosphoenolpyruvate: step 3/7.</text>
</comment>
<feature type="active site" description="Proton donor/acceptor" evidence="5">
    <location>
        <position position="139"/>
    </location>
</feature>
<feature type="binding site" evidence="5">
    <location>
        <begin position="41"/>
        <end position="43"/>
    </location>
    <ligand>
        <name>3-dehydroquinate</name>
        <dbReference type="ChEBI" id="CHEBI:32364"/>
    </ligand>
</feature>